<gene>
    <name evidence="1" type="ORF">RM520_07860</name>
</gene>
<comment type="caution">
    <text evidence="1">The sequence shown here is derived from an EMBL/GenBank/DDBJ whole genome shotgun (WGS) entry which is preliminary data.</text>
</comment>
<dbReference type="Proteomes" id="UP001250662">
    <property type="component" value="Unassembled WGS sequence"/>
</dbReference>
<protein>
    <submittedName>
        <fullName evidence="1">Uncharacterized protein</fullName>
    </submittedName>
</protein>
<dbReference type="RefSeq" id="WP_311387597.1">
    <property type="nucleotide sequence ID" value="NZ_JAVRHU010000002.1"/>
</dbReference>
<evidence type="ECO:0000313" key="2">
    <source>
        <dbReference type="Proteomes" id="UP001250662"/>
    </source>
</evidence>
<dbReference type="EMBL" id="JAVRHU010000002">
    <property type="protein sequence ID" value="MDT0621536.1"/>
    <property type="molecule type" value="Genomic_DNA"/>
</dbReference>
<proteinExistence type="predicted"/>
<sequence length="636" mass="73089">MSFNQRVKAQNSYTYYGPLSIGNYSGDASYGFTVISGDTLLNGPFQIKKANLDDLLQKQDYSFDFSGNFKNNYPNGDWKFKFGTFQSNNQSQVVDYQYRVAISGVQEEAFGEMVDGKPNGPWVFSVNKIKDSEISERLFKSNIIFDNGIPKQNFRIENDSLILAGRFLRNGLAHDEWSLYDSFGFGAAENWIFSNGVLKQIVLSIDGTNTKTSIYGNYSGNTTIINLDSQFIDAIALFQFAKSNSDDVVGGKMQGLLKQNGAYYQKIDNILSELGKSSFLPEFKVKVPYYEFSNEERELLNSISSNYTNAATISTNFLEDTRLNILKLSNEDAAFQYEVINQITKNFLKPIKRLLDYKNREILEFAPRKELIDNLWPQGEPITVIDVVFEIDEKEIIKTYEFPTTDKFNFSEHSLKSVESISTYALKSLSSIKVQLEQTLLKEQREQELVTIEEQLIFQRNSLQNQIDSALNISPNNIKSVLNTFKEHSDTALSDYSSLKDLETKLNAGKVLLDCYLQLHMLTNQITLLPEQEEAIQLKYQDRIWNPFMATLMDEEVKKRITTAYKKTVVPYFLRQAKSEFKCNQAKELNVLMKATYQRMLELRDENTSKLERKLRKENDPNTVLELFELEPLTIE</sequence>
<name>A0ABU3BHC3_9FLAO</name>
<keyword evidence="2" id="KW-1185">Reference proteome</keyword>
<evidence type="ECO:0000313" key="1">
    <source>
        <dbReference type="EMBL" id="MDT0621536.1"/>
    </source>
</evidence>
<organism evidence="1 2">
    <name type="scientific">Croceitalea vernalis</name>
    <dbReference type="NCBI Taxonomy" id="3075599"/>
    <lineage>
        <taxon>Bacteria</taxon>
        <taxon>Pseudomonadati</taxon>
        <taxon>Bacteroidota</taxon>
        <taxon>Flavobacteriia</taxon>
        <taxon>Flavobacteriales</taxon>
        <taxon>Flavobacteriaceae</taxon>
        <taxon>Croceitalea</taxon>
    </lineage>
</organism>
<reference evidence="1 2" key="1">
    <citation type="submission" date="2023-09" db="EMBL/GenBank/DDBJ databases">
        <authorList>
            <person name="Rey-Velasco X."/>
        </authorList>
    </citation>
    <scope>NUCLEOTIDE SEQUENCE [LARGE SCALE GENOMIC DNA]</scope>
    <source>
        <strain evidence="1 2">P007</strain>
    </source>
</reference>
<accession>A0ABU3BHC3</accession>